<feature type="region of interest" description="Disordered" evidence="1">
    <location>
        <begin position="133"/>
        <end position="161"/>
    </location>
</feature>
<feature type="region of interest" description="Disordered" evidence="1">
    <location>
        <begin position="1"/>
        <end position="120"/>
    </location>
</feature>
<evidence type="ECO:0000313" key="3">
    <source>
        <dbReference type="Proteomes" id="UP001642540"/>
    </source>
</evidence>
<protein>
    <submittedName>
        <fullName evidence="2">Uncharacterized protein</fullName>
    </submittedName>
</protein>
<feature type="compositionally biased region" description="Polar residues" evidence="1">
    <location>
        <begin position="133"/>
        <end position="157"/>
    </location>
</feature>
<feature type="compositionally biased region" description="Basic and acidic residues" evidence="1">
    <location>
        <begin position="287"/>
        <end position="297"/>
    </location>
</feature>
<sequence>MDKDMQSLPADDGEPNEPPGAGNAQAGNVDDNNVDRMSTQLPPSSSALEADDSPEKLESEPSVGGDDGEHAISAGAGREGRDRRKKRSSPKKVSSETETTPRLESKRLRDRPRSNSRSRVLTERVMFFEQVWQGSSSEPQEAQNKSPSVEILNVTTRTTEKVDDDGEVRIIRSRSSRELESEFAKEIDALEKRLEQQKQRFKSGDVFLEHVTLRHTPTSSREGYLSPEPEFIHHQLIRSRSSSRLSSEREYERRVVSPDIHSSLIRRSETVSYETITRFPEGEGDEEQQHSKMEHSSSKSPVYDELVTHSSGGDGESGTSTPHHPVMMTKYETRSQVVPGRVSIKYEAVGGGGPLSPTSARSATPSEDVSDFSASGSSGSRLSSSKMAKYEFLGVTADAISRSRTPSGGTSISSFRSGSPRIGDSNTSLGGGHHVTTEHHQYQTTSGQRRLVVTTKTTTTSEMKSIRMARSPSSGIGSIASPTSDISPRIPQSSSSHFVDNPDNAEANVHKEKTDDILITRKVVSSSYQQTPSSKGGSVVQTPTSVGSESEDLLSGGGGVIVSSNISVRGDRTPRSASSLSSPAGTANSPAEWYTQYKSKVVAPTPGRFETDVSKSAKSKAAFFDSHIAEIKGKEHEKTILFLHNFTQYHAVALSYCS</sequence>
<feature type="compositionally biased region" description="Polar residues" evidence="1">
    <location>
        <begin position="527"/>
        <end position="544"/>
    </location>
</feature>
<feature type="compositionally biased region" description="Low complexity" evidence="1">
    <location>
        <begin position="471"/>
        <end position="484"/>
    </location>
</feature>
<feature type="region of interest" description="Disordered" evidence="1">
    <location>
        <begin position="401"/>
        <end position="501"/>
    </location>
</feature>
<organism evidence="2 3">
    <name type="scientific">Orchesella dallaii</name>
    <dbReference type="NCBI Taxonomy" id="48710"/>
    <lineage>
        <taxon>Eukaryota</taxon>
        <taxon>Metazoa</taxon>
        <taxon>Ecdysozoa</taxon>
        <taxon>Arthropoda</taxon>
        <taxon>Hexapoda</taxon>
        <taxon>Collembola</taxon>
        <taxon>Entomobryomorpha</taxon>
        <taxon>Entomobryoidea</taxon>
        <taxon>Orchesellidae</taxon>
        <taxon>Orchesellinae</taxon>
        <taxon>Orchesella</taxon>
    </lineage>
</organism>
<keyword evidence="3" id="KW-1185">Reference proteome</keyword>
<feature type="compositionally biased region" description="Low complexity" evidence="1">
    <location>
        <begin position="371"/>
        <end position="384"/>
    </location>
</feature>
<gene>
    <name evidence="2" type="ORF">ODALV1_LOCUS15389</name>
</gene>
<name>A0ABP1QUT0_9HEXA</name>
<evidence type="ECO:0000256" key="1">
    <source>
        <dbReference type="SAM" id="MobiDB-lite"/>
    </source>
</evidence>
<reference evidence="2 3" key="1">
    <citation type="submission" date="2024-08" db="EMBL/GenBank/DDBJ databases">
        <authorList>
            <person name="Cucini C."/>
            <person name="Frati F."/>
        </authorList>
    </citation>
    <scope>NUCLEOTIDE SEQUENCE [LARGE SCALE GENOMIC DNA]</scope>
</reference>
<feature type="compositionally biased region" description="Basic and acidic residues" evidence="1">
    <location>
        <begin position="93"/>
        <end position="113"/>
    </location>
</feature>
<feature type="region of interest" description="Disordered" evidence="1">
    <location>
        <begin position="279"/>
        <end position="334"/>
    </location>
</feature>
<dbReference type="Proteomes" id="UP001642540">
    <property type="component" value="Unassembled WGS sequence"/>
</dbReference>
<proteinExistence type="predicted"/>
<dbReference type="EMBL" id="CAXLJM020000046">
    <property type="protein sequence ID" value="CAL8111856.1"/>
    <property type="molecule type" value="Genomic_DNA"/>
</dbReference>
<feature type="region of interest" description="Disordered" evidence="1">
    <location>
        <begin position="527"/>
        <end position="589"/>
    </location>
</feature>
<feature type="region of interest" description="Disordered" evidence="1">
    <location>
        <begin position="348"/>
        <end position="384"/>
    </location>
</feature>
<feature type="compositionally biased region" description="Polar residues" evidence="1">
    <location>
        <begin position="356"/>
        <end position="365"/>
    </location>
</feature>
<feature type="compositionally biased region" description="Polar residues" evidence="1">
    <location>
        <begin position="402"/>
        <end position="417"/>
    </location>
</feature>
<comment type="caution">
    <text evidence="2">The sequence shown here is derived from an EMBL/GenBank/DDBJ whole genome shotgun (WGS) entry which is preliminary data.</text>
</comment>
<evidence type="ECO:0000313" key="2">
    <source>
        <dbReference type="EMBL" id="CAL8111856.1"/>
    </source>
</evidence>
<accession>A0ABP1QUT0</accession>
<feature type="compositionally biased region" description="Polar residues" evidence="1">
    <location>
        <begin position="35"/>
        <end position="47"/>
    </location>
</feature>
<feature type="compositionally biased region" description="Polar residues" evidence="1">
    <location>
        <begin position="575"/>
        <end position="589"/>
    </location>
</feature>